<reference evidence="1 2" key="1">
    <citation type="submission" date="2019-02" db="EMBL/GenBank/DDBJ databases">
        <title>Deep-cultivation of Planctomycetes and their phenomic and genomic characterization uncovers novel biology.</title>
        <authorList>
            <person name="Wiegand S."/>
            <person name="Jogler M."/>
            <person name="Boedeker C."/>
            <person name="Pinto D."/>
            <person name="Vollmers J."/>
            <person name="Rivas-Marin E."/>
            <person name="Kohn T."/>
            <person name="Peeters S.H."/>
            <person name="Heuer A."/>
            <person name="Rast P."/>
            <person name="Oberbeckmann S."/>
            <person name="Bunk B."/>
            <person name="Jeske O."/>
            <person name="Meyerdierks A."/>
            <person name="Storesund J.E."/>
            <person name="Kallscheuer N."/>
            <person name="Luecker S."/>
            <person name="Lage O.M."/>
            <person name="Pohl T."/>
            <person name="Merkel B.J."/>
            <person name="Hornburger P."/>
            <person name="Mueller R.-W."/>
            <person name="Bruemmer F."/>
            <person name="Labrenz M."/>
            <person name="Spormann A.M."/>
            <person name="Op den Camp H."/>
            <person name="Overmann J."/>
            <person name="Amann R."/>
            <person name="Jetten M.S.M."/>
            <person name="Mascher T."/>
            <person name="Medema M.H."/>
            <person name="Devos D.P."/>
            <person name="Kaster A.-K."/>
            <person name="Ovreas L."/>
            <person name="Rohde M."/>
            <person name="Galperin M.Y."/>
            <person name="Jogler C."/>
        </authorList>
    </citation>
    <scope>NUCLEOTIDE SEQUENCE [LARGE SCALE GENOMIC DNA]</scope>
    <source>
        <strain evidence="1 2">EC9</strain>
    </source>
</reference>
<dbReference type="RefSeq" id="WP_145341686.1">
    <property type="nucleotide sequence ID" value="NZ_CP036261.1"/>
</dbReference>
<gene>
    <name evidence="1" type="ORF">EC9_02580</name>
</gene>
<proteinExistence type="predicted"/>
<keyword evidence="2" id="KW-1185">Reference proteome</keyword>
<protein>
    <submittedName>
        <fullName evidence="1">Uncharacterized protein</fullName>
    </submittedName>
</protein>
<evidence type="ECO:0000313" key="2">
    <source>
        <dbReference type="Proteomes" id="UP000319557"/>
    </source>
</evidence>
<organism evidence="1 2">
    <name type="scientific">Rosistilla ulvae</name>
    <dbReference type="NCBI Taxonomy" id="1930277"/>
    <lineage>
        <taxon>Bacteria</taxon>
        <taxon>Pseudomonadati</taxon>
        <taxon>Planctomycetota</taxon>
        <taxon>Planctomycetia</taxon>
        <taxon>Pirellulales</taxon>
        <taxon>Pirellulaceae</taxon>
        <taxon>Rosistilla</taxon>
    </lineage>
</organism>
<name>A0A517LU01_9BACT</name>
<accession>A0A517LU01</accession>
<dbReference type="AlphaFoldDB" id="A0A517LU01"/>
<sequence>MEGTDGNRRARFVSVTELAGIQQAAIFDAAERRRNEAPKELLRLLRRLIDRLNDTAIADQRWQSSQVDALTELMMPLWRELRIEQPGLWVDRGSDYGQATPCKLFHVRDPDLEDYPSTMLEHEEGEKRYVATVGDVAIMLPEILTWEKWLEQKFDLKSIPIALGRSLNARPIAENEALANAKSRPRKDSKKRPESTGDTFEAWKAYLLVHHKYGSDLNQTPATPTSIQNAEICSKAQASRHFKTKWGGHKQYVRYCADIKRLGVELKLLAGDMSVVGMGSLIQELKDSTAQDPRNCIEDD</sequence>
<dbReference type="Proteomes" id="UP000319557">
    <property type="component" value="Chromosome"/>
</dbReference>
<evidence type="ECO:0000313" key="1">
    <source>
        <dbReference type="EMBL" id="QDS86100.1"/>
    </source>
</evidence>
<dbReference type="EMBL" id="CP036261">
    <property type="protein sequence ID" value="QDS86100.1"/>
    <property type="molecule type" value="Genomic_DNA"/>
</dbReference>
<dbReference type="KEGG" id="ruv:EC9_02580"/>